<dbReference type="InterPro" id="IPR005467">
    <property type="entry name" value="His_kinase_dom"/>
</dbReference>
<evidence type="ECO:0000256" key="2">
    <source>
        <dbReference type="ARBA" id="ARBA00012438"/>
    </source>
</evidence>
<organism evidence="11 14">
    <name type="scientific">Chryseobacterium culicis</name>
    <dbReference type="NCBI Taxonomy" id="680127"/>
    <lineage>
        <taxon>Bacteria</taxon>
        <taxon>Pseudomonadati</taxon>
        <taxon>Bacteroidota</taxon>
        <taxon>Flavobacteriia</taxon>
        <taxon>Flavobacteriales</taxon>
        <taxon>Weeksellaceae</taxon>
        <taxon>Chryseobacterium group</taxon>
        <taxon>Chryseobacterium</taxon>
    </lineage>
</organism>
<evidence type="ECO:0000256" key="5">
    <source>
        <dbReference type="ARBA" id="ARBA00022741"/>
    </source>
</evidence>
<keyword evidence="8" id="KW-0902">Two-component regulatory system</keyword>
<dbReference type="GO" id="GO:0004673">
    <property type="term" value="F:protein histidine kinase activity"/>
    <property type="evidence" value="ECO:0007669"/>
    <property type="project" value="UniProtKB-EC"/>
</dbReference>
<evidence type="ECO:0000256" key="6">
    <source>
        <dbReference type="ARBA" id="ARBA00022777"/>
    </source>
</evidence>
<dbReference type="EC" id="2.7.13.3" evidence="2"/>
<gene>
    <name evidence="11" type="ORF">CQ022_14305</name>
    <name evidence="12" type="ORF">CQ033_13200</name>
</gene>
<evidence type="ECO:0000256" key="9">
    <source>
        <dbReference type="SAM" id="MobiDB-lite"/>
    </source>
</evidence>
<dbReference type="Pfam" id="PF02518">
    <property type="entry name" value="HATPase_c"/>
    <property type="match status" value="1"/>
</dbReference>
<dbReference type="PANTHER" id="PTHR43065">
    <property type="entry name" value="SENSOR HISTIDINE KINASE"/>
    <property type="match status" value="1"/>
</dbReference>
<dbReference type="Pfam" id="PF13589">
    <property type="entry name" value="HATPase_c_3"/>
    <property type="match status" value="1"/>
</dbReference>
<evidence type="ECO:0000313" key="14">
    <source>
        <dbReference type="Proteomes" id="UP000238534"/>
    </source>
</evidence>
<dbReference type="EMBL" id="PCPH01000003">
    <property type="protein sequence ID" value="PRB89529.1"/>
    <property type="molecule type" value="Genomic_DNA"/>
</dbReference>
<dbReference type="SMART" id="SM00387">
    <property type="entry name" value="HATPase_c"/>
    <property type="match status" value="1"/>
</dbReference>
<accession>A0A2S9CS18</accession>
<evidence type="ECO:0000313" key="13">
    <source>
        <dbReference type="Proteomes" id="UP000238325"/>
    </source>
</evidence>
<name>A0A2S9CS18_CHRCI</name>
<dbReference type="Gene3D" id="3.30.565.10">
    <property type="entry name" value="Histidine kinase-like ATPase, C-terminal domain"/>
    <property type="match status" value="2"/>
</dbReference>
<dbReference type="PANTHER" id="PTHR43065:SF10">
    <property type="entry name" value="PEROXIDE STRESS-ACTIVATED HISTIDINE KINASE MAK3"/>
    <property type="match status" value="1"/>
</dbReference>
<dbReference type="InterPro" id="IPR004358">
    <property type="entry name" value="Sig_transdc_His_kin-like_C"/>
</dbReference>
<evidence type="ECO:0000313" key="11">
    <source>
        <dbReference type="EMBL" id="PRB83287.1"/>
    </source>
</evidence>
<dbReference type="Proteomes" id="UP000238534">
    <property type="component" value="Unassembled WGS sequence"/>
</dbReference>
<evidence type="ECO:0000256" key="1">
    <source>
        <dbReference type="ARBA" id="ARBA00000085"/>
    </source>
</evidence>
<protein>
    <recommendedName>
        <fullName evidence="2">histidine kinase</fullName>
        <ecNumber evidence="2">2.7.13.3</ecNumber>
    </recommendedName>
</protein>
<keyword evidence="6" id="KW-0418">Kinase</keyword>
<dbReference type="RefSeq" id="WP_105683035.1">
    <property type="nucleotide sequence ID" value="NZ_JBBGZD010000002.1"/>
</dbReference>
<evidence type="ECO:0000256" key="8">
    <source>
        <dbReference type="ARBA" id="ARBA00023012"/>
    </source>
</evidence>
<reference evidence="13 14" key="1">
    <citation type="submission" date="2017-09" db="EMBL/GenBank/DDBJ databases">
        <title>Genomic, metabolic, and phenotypic characteristics of bacterial isolates from the natural microbiome of the model nematode Caenorhabditis elegans.</title>
        <authorList>
            <person name="Zimmermann J."/>
            <person name="Obeng N."/>
            <person name="Yang W."/>
            <person name="Obeng O."/>
            <person name="Kissoyan K."/>
            <person name="Pees B."/>
            <person name="Dirksen P."/>
            <person name="Hoppner M."/>
            <person name="Franke A."/>
            <person name="Rosenstiel P."/>
            <person name="Leippe M."/>
            <person name="Dierking K."/>
            <person name="Kaleta C."/>
            <person name="Schulenburg H."/>
        </authorList>
    </citation>
    <scope>NUCLEOTIDE SEQUENCE [LARGE SCALE GENOMIC DNA]</scope>
    <source>
        <strain evidence="11 14">MYb25</strain>
        <strain evidence="12 13">MYb44</strain>
    </source>
</reference>
<sequence>MSINQDEFDIEDFDTGVNFSVDAGLINRLGDELVGRSETAVSELIKNAYDADANNVVLNFIDSDSLSGSLVIKDDGIGMNLSQLINGFMRLSSSDKLHNPVSPIFERQRAGRKGIGRFATQRLGNKLTIITKDKNSKKGLKLEVDWTQYKIDTDLTSIYNPISEIDVDFVSGTILTINDLKDTWTESQIKRVFRYVSDLLQPDYLSTLGSNLNIALENSDGYFNVSCFKTNGFESVEIASVETMVFDNALGVIEGSVSNNVGVCRVVSRRFDIDDEIILEGQYNKLENTVHFKAYYFIYNYEWYDGYIPKMEFQRIKDLSEENGGIKLYRNGFRVLPYGEKGNDWANIEKANLRTQDNAYVPFNNNSFFGFVEIVDRDGNVFEETSSREGLIENEAFTQLTNFINNALRQAALRINSARYREKKTRNSTDSESINYNSDTRNSQQRLLGLKGKSPEDDKLIDDVIHQLEEREMLRVLAGIGLNIAEFTHEIRQFIPSFNGSINFLSSQENLNEQAKESLLNLKDNFNRFKTYTSYIDNTITRNVNREKQPLDIRKLVTEFKNIISFELKNISIKFFDEFYGYDLYTEPMHPSEWSSILYNLYTNSKKAIKRANRAQGMIKVICGREDGKVYLEFMDNGDGIPQKNQDRIFDAFFTTSSSGPMNVNRNDAVTGTGLGLKIVKDIILSYRGSIKVIDPEEEFITCLRIEIPEASLDTLEKYGY</sequence>
<keyword evidence="13" id="KW-1185">Reference proteome</keyword>
<dbReference type="PROSITE" id="PS50109">
    <property type="entry name" value="HIS_KIN"/>
    <property type="match status" value="1"/>
</dbReference>
<keyword evidence="7 11" id="KW-0067">ATP-binding</keyword>
<dbReference type="InterPro" id="IPR036890">
    <property type="entry name" value="HATPase_C_sf"/>
</dbReference>
<dbReference type="OrthoDB" id="9816482at2"/>
<evidence type="ECO:0000256" key="4">
    <source>
        <dbReference type="ARBA" id="ARBA00022679"/>
    </source>
</evidence>
<dbReference type="GO" id="GO:0005524">
    <property type="term" value="F:ATP binding"/>
    <property type="evidence" value="ECO:0007669"/>
    <property type="project" value="UniProtKB-KW"/>
</dbReference>
<evidence type="ECO:0000259" key="10">
    <source>
        <dbReference type="PROSITE" id="PS50109"/>
    </source>
</evidence>
<dbReference type="InterPro" id="IPR003594">
    <property type="entry name" value="HATPase_dom"/>
</dbReference>
<evidence type="ECO:0000256" key="7">
    <source>
        <dbReference type="ARBA" id="ARBA00022840"/>
    </source>
</evidence>
<dbReference type="EMBL" id="PCPP01000002">
    <property type="protein sequence ID" value="PRB83287.1"/>
    <property type="molecule type" value="Genomic_DNA"/>
</dbReference>
<dbReference type="CDD" id="cd00075">
    <property type="entry name" value="HATPase"/>
    <property type="match status" value="1"/>
</dbReference>
<proteinExistence type="predicted"/>
<comment type="caution">
    <text evidence="11">The sequence shown here is derived from an EMBL/GenBank/DDBJ whole genome shotgun (WGS) entry which is preliminary data.</text>
</comment>
<feature type="region of interest" description="Disordered" evidence="9">
    <location>
        <begin position="421"/>
        <end position="441"/>
    </location>
</feature>
<dbReference type="AlphaFoldDB" id="A0A2S9CS18"/>
<keyword evidence="5" id="KW-0547">Nucleotide-binding</keyword>
<feature type="compositionally biased region" description="Polar residues" evidence="9">
    <location>
        <begin position="428"/>
        <end position="441"/>
    </location>
</feature>
<evidence type="ECO:0000313" key="12">
    <source>
        <dbReference type="EMBL" id="PRB89529.1"/>
    </source>
</evidence>
<keyword evidence="3" id="KW-0597">Phosphoprotein</keyword>
<evidence type="ECO:0000256" key="3">
    <source>
        <dbReference type="ARBA" id="ARBA00022553"/>
    </source>
</evidence>
<comment type="catalytic activity">
    <reaction evidence="1">
        <text>ATP + protein L-histidine = ADP + protein N-phospho-L-histidine.</text>
        <dbReference type="EC" id="2.7.13.3"/>
    </reaction>
</comment>
<dbReference type="SUPFAM" id="SSF55874">
    <property type="entry name" value="ATPase domain of HSP90 chaperone/DNA topoisomerase II/histidine kinase"/>
    <property type="match status" value="2"/>
</dbReference>
<dbReference type="Proteomes" id="UP000238325">
    <property type="component" value="Unassembled WGS sequence"/>
</dbReference>
<feature type="domain" description="Histidine kinase" evidence="10">
    <location>
        <begin position="486"/>
        <end position="712"/>
    </location>
</feature>
<keyword evidence="4" id="KW-0808">Transferase</keyword>
<dbReference type="GO" id="GO:0000160">
    <property type="term" value="P:phosphorelay signal transduction system"/>
    <property type="evidence" value="ECO:0007669"/>
    <property type="project" value="UniProtKB-KW"/>
</dbReference>
<dbReference type="PRINTS" id="PR00344">
    <property type="entry name" value="BCTRLSENSOR"/>
</dbReference>